<evidence type="ECO:0000313" key="3">
    <source>
        <dbReference type="EMBL" id="KAF3764462.1"/>
    </source>
</evidence>
<evidence type="ECO:0000256" key="2">
    <source>
        <dbReference type="SAM" id="Phobius"/>
    </source>
</evidence>
<name>A0A9P5CNL9_CRYP1</name>
<dbReference type="OrthoDB" id="1405595at2759"/>
<accession>A0A9P5CNL9</accession>
<reference evidence="3" key="1">
    <citation type="journal article" date="2020" name="Phytopathology">
        <title>Genome sequence of the chestnut blight fungus Cryphonectria parasitica EP155: A fundamental resource for an archetypical invasive plant pathogen.</title>
        <authorList>
            <person name="Crouch J.A."/>
            <person name="Dawe A."/>
            <person name="Aerts A."/>
            <person name="Barry K."/>
            <person name="Churchill A.C.L."/>
            <person name="Grimwood J."/>
            <person name="Hillman B."/>
            <person name="Milgroom M.G."/>
            <person name="Pangilinan J."/>
            <person name="Smith M."/>
            <person name="Salamov A."/>
            <person name="Schmutz J."/>
            <person name="Yadav J."/>
            <person name="Grigoriev I.V."/>
            <person name="Nuss D."/>
        </authorList>
    </citation>
    <scope>NUCLEOTIDE SEQUENCE</scope>
    <source>
        <strain evidence="3">EP155</strain>
    </source>
</reference>
<keyword evidence="2" id="KW-1133">Transmembrane helix</keyword>
<dbReference type="GeneID" id="63837692"/>
<evidence type="ECO:0000313" key="4">
    <source>
        <dbReference type="Proteomes" id="UP000803844"/>
    </source>
</evidence>
<keyword evidence="2" id="KW-0812">Transmembrane</keyword>
<keyword evidence="2" id="KW-0472">Membrane</keyword>
<feature type="transmembrane region" description="Helical" evidence="2">
    <location>
        <begin position="12"/>
        <end position="35"/>
    </location>
</feature>
<protein>
    <submittedName>
        <fullName evidence="3">Uncharacterized protein</fullName>
    </submittedName>
</protein>
<feature type="compositionally biased region" description="Basic and acidic residues" evidence="1">
    <location>
        <begin position="670"/>
        <end position="716"/>
    </location>
</feature>
<dbReference type="Proteomes" id="UP000803844">
    <property type="component" value="Unassembled WGS sequence"/>
</dbReference>
<sequence>MATIPDWLVSDPVITAALFLGWFFLVSSASFGPVFRSLGLMLAIILTIFSYIVNIIFFSVRLILLLISRLACCKILQTVTGQIAFQHFLSLHLEKNILARLKSLKEEQSEVARRIKKMGVQIAEWDDANNDLIKKIRMAEQGIGKKGRVWEPAEARQPYTATGWVDTWQHPISSRPSQWQFARWVKGQMDPRIYEAMGAVHHMKACESAKFGAWKHYQQENIDLHEILRRTEYKRFIVNNTPDLRKYPKTFTGELLVPKSSTSYTSPARQHSAQPTTYIDFSCPLVERQRRTNEFFSEDGRMMHVCSLCKEQHPWLKSYATLEEALATPRFYPCPERRARPSDLCPIISSAFPPEPPPAKTLAELAARRSQACKPLRYQQPASHLEAPPVTMNIPSSVELSLAVEYEAALSSSADPVGPSLALTEPIVSVSTTLPAVTDTPALATVPVEPSLTSMGVVPLVSSDHALEALTEDMEWTFEVPVDFMDMDQTPSAPISGPAVASLAPPSQGVDKPIAQPLAFSGEIVVVRTPVVPTLESFDPTIFQDQASLPEFPVSSQTLPAPIPAPISVSTPALQTSQIAVGPHFMPVISAASSSKVKEPEAAKPSGSETLETHAPASMQKAQVPHTFSISVGPHFMAAGLAESTRSKGSSPAAEESETTTPTEEELELEWWRLDKAERDTAERKAQRDREEEEKPKQQGEEGKNEEKDKRVDKGESSQGRRRRRQCGGGSEWEARREALARKTGYVSDSAGDLR</sequence>
<feature type="compositionally biased region" description="Acidic residues" evidence="1">
    <location>
        <begin position="655"/>
        <end position="669"/>
    </location>
</feature>
<dbReference type="EMBL" id="MU032348">
    <property type="protein sequence ID" value="KAF3764462.1"/>
    <property type="molecule type" value="Genomic_DNA"/>
</dbReference>
<dbReference type="RefSeq" id="XP_040775423.1">
    <property type="nucleotide sequence ID" value="XM_040920563.1"/>
</dbReference>
<proteinExistence type="predicted"/>
<feature type="transmembrane region" description="Helical" evidence="2">
    <location>
        <begin position="42"/>
        <end position="67"/>
    </location>
</feature>
<organism evidence="3 4">
    <name type="scientific">Cryphonectria parasitica (strain ATCC 38755 / EP155)</name>
    <dbReference type="NCBI Taxonomy" id="660469"/>
    <lineage>
        <taxon>Eukaryota</taxon>
        <taxon>Fungi</taxon>
        <taxon>Dikarya</taxon>
        <taxon>Ascomycota</taxon>
        <taxon>Pezizomycotina</taxon>
        <taxon>Sordariomycetes</taxon>
        <taxon>Sordariomycetidae</taxon>
        <taxon>Diaporthales</taxon>
        <taxon>Cryphonectriaceae</taxon>
        <taxon>Cryphonectria-Endothia species complex</taxon>
        <taxon>Cryphonectria</taxon>
    </lineage>
</organism>
<keyword evidence="4" id="KW-1185">Reference proteome</keyword>
<comment type="caution">
    <text evidence="3">The sequence shown here is derived from an EMBL/GenBank/DDBJ whole genome shotgun (WGS) entry which is preliminary data.</text>
</comment>
<gene>
    <name evidence="3" type="ORF">M406DRAFT_330797</name>
</gene>
<dbReference type="AlphaFoldDB" id="A0A9P5CNL9"/>
<feature type="region of interest" description="Disordered" evidence="1">
    <location>
        <begin position="643"/>
        <end position="755"/>
    </location>
</feature>
<feature type="region of interest" description="Disordered" evidence="1">
    <location>
        <begin position="592"/>
        <end position="622"/>
    </location>
</feature>
<evidence type="ECO:0000256" key="1">
    <source>
        <dbReference type="SAM" id="MobiDB-lite"/>
    </source>
</evidence>